<gene>
    <name evidence="3" type="ORF">MANY_37800</name>
</gene>
<organism evidence="3 4">
    <name type="scientific">Mycolicibacterium anyangense</name>
    <dbReference type="NCBI Taxonomy" id="1431246"/>
    <lineage>
        <taxon>Bacteria</taxon>
        <taxon>Bacillati</taxon>
        <taxon>Actinomycetota</taxon>
        <taxon>Actinomycetes</taxon>
        <taxon>Mycobacteriales</taxon>
        <taxon>Mycobacteriaceae</taxon>
        <taxon>Mycolicibacterium</taxon>
    </lineage>
</organism>
<reference evidence="3 4" key="1">
    <citation type="journal article" date="2019" name="Emerg. Microbes Infect.">
        <title>Comprehensive subspecies identification of 175 nontuberculous mycobacteria species based on 7547 genomic profiles.</title>
        <authorList>
            <person name="Matsumoto Y."/>
            <person name="Kinjo T."/>
            <person name="Motooka D."/>
            <person name="Nabeya D."/>
            <person name="Jung N."/>
            <person name="Uechi K."/>
            <person name="Horii T."/>
            <person name="Iida T."/>
            <person name="Fujita J."/>
            <person name="Nakamura S."/>
        </authorList>
    </citation>
    <scope>NUCLEOTIDE SEQUENCE [LARGE SCALE GENOMIC DNA]</scope>
    <source>
        <strain evidence="3 4">JCM 30275</strain>
    </source>
</reference>
<protein>
    <recommendedName>
        <fullName evidence="2">DUF222 domain-containing protein</fullName>
    </recommendedName>
</protein>
<keyword evidence="4" id="KW-1185">Reference proteome</keyword>
<dbReference type="RefSeq" id="WP_163805600.1">
    <property type="nucleotide sequence ID" value="NZ_AP022620.1"/>
</dbReference>
<evidence type="ECO:0000313" key="3">
    <source>
        <dbReference type="EMBL" id="BBZ78443.1"/>
    </source>
</evidence>
<evidence type="ECO:0000256" key="1">
    <source>
        <dbReference type="SAM" id="MobiDB-lite"/>
    </source>
</evidence>
<feature type="compositionally biased region" description="Basic residues" evidence="1">
    <location>
        <begin position="424"/>
        <end position="433"/>
    </location>
</feature>
<dbReference type="InterPro" id="IPR003870">
    <property type="entry name" value="DUF222"/>
</dbReference>
<dbReference type="Pfam" id="PF02720">
    <property type="entry name" value="DUF222"/>
    <property type="match status" value="1"/>
</dbReference>
<feature type="domain" description="DUF222" evidence="2">
    <location>
        <begin position="30"/>
        <end position="358"/>
    </location>
</feature>
<dbReference type="KEGG" id="many:MANY_37800"/>
<sequence length="456" mass="49314">MPGACGDLLDALSGLTACDVEALSPREMVAALESLQRVRNALPAIEHRLLAALQRQSTPAELGDAPTWAVWLRDLLLLSSAEARRRVDHARALGTRTSLTGQPLGPELPATAAAQADGLITEAHVAVMADFAARIPAGVDPHEIAEAEANLAELAAAFTPEELRTLVTKQLYCWNQDGQFSDADRAKKRGIVIGRQGADGMSRLAGWLTPAMRATWEAALKKEAAPGHNLPENPTTVGSETTEDQITADKRTPAQRHHDGLQALLTAFLASDVLGTHRGLPVKLIIRADLADLEARAGHALTSSGSMLPISDVVALLDAKQAHPYLAIFHGAKSLQLNEGRSKRIATAAQRLMLFARDGGSTRPGSITPFDHCEVNHNIKWAAPHNGPTDIDKLSLMSGPDNRILEKGGYTVTLSNRGIEWRPSRRNTRRRPPRNYYFNPHHILKRTDAADDTDPP</sequence>
<name>A0A6N4WDH1_9MYCO</name>
<dbReference type="AlphaFoldDB" id="A0A6N4WDH1"/>
<accession>A0A6N4WDH1</accession>
<feature type="region of interest" description="Disordered" evidence="1">
    <location>
        <begin position="423"/>
        <end position="456"/>
    </location>
</feature>
<evidence type="ECO:0000259" key="2">
    <source>
        <dbReference type="Pfam" id="PF02720"/>
    </source>
</evidence>
<dbReference type="EMBL" id="AP022620">
    <property type="protein sequence ID" value="BBZ78443.1"/>
    <property type="molecule type" value="Genomic_DNA"/>
</dbReference>
<evidence type="ECO:0000313" key="4">
    <source>
        <dbReference type="Proteomes" id="UP000467249"/>
    </source>
</evidence>
<dbReference type="Proteomes" id="UP000467249">
    <property type="component" value="Chromosome"/>
</dbReference>
<proteinExistence type="predicted"/>